<evidence type="ECO:0000313" key="2">
    <source>
        <dbReference type="Proteomes" id="UP000316621"/>
    </source>
</evidence>
<dbReference type="AlphaFoldDB" id="A0A4Y7KGT8"/>
<gene>
    <name evidence="1" type="ORF">C5167_034463</name>
</gene>
<dbReference type="Proteomes" id="UP000316621">
    <property type="component" value="Chromosome 7"/>
</dbReference>
<dbReference type="EMBL" id="CM010721">
    <property type="protein sequence ID" value="RZC71268.1"/>
    <property type="molecule type" value="Genomic_DNA"/>
</dbReference>
<evidence type="ECO:0000313" key="1">
    <source>
        <dbReference type="EMBL" id="RZC71268.1"/>
    </source>
</evidence>
<organism evidence="1 2">
    <name type="scientific">Papaver somniferum</name>
    <name type="common">Opium poppy</name>
    <dbReference type="NCBI Taxonomy" id="3469"/>
    <lineage>
        <taxon>Eukaryota</taxon>
        <taxon>Viridiplantae</taxon>
        <taxon>Streptophyta</taxon>
        <taxon>Embryophyta</taxon>
        <taxon>Tracheophyta</taxon>
        <taxon>Spermatophyta</taxon>
        <taxon>Magnoliopsida</taxon>
        <taxon>Ranunculales</taxon>
        <taxon>Papaveraceae</taxon>
        <taxon>Papaveroideae</taxon>
        <taxon>Papaver</taxon>
    </lineage>
</organism>
<reference evidence="1 2" key="1">
    <citation type="journal article" date="2018" name="Science">
        <title>The opium poppy genome and morphinan production.</title>
        <authorList>
            <person name="Guo L."/>
            <person name="Winzer T."/>
            <person name="Yang X."/>
            <person name="Li Y."/>
            <person name="Ning Z."/>
            <person name="He Z."/>
            <person name="Teodor R."/>
            <person name="Lu Y."/>
            <person name="Bowser T.A."/>
            <person name="Graham I.A."/>
            <person name="Ye K."/>
        </authorList>
    </citation>
    <scope>NUCLEOTIDE SEQUENCE [LARGE SCALE GENOMIC DNA]</scope>
    <source>
        <strain evidence="2">cv. HN1</strain>
        <tissue evidence="1">Leaves</tissue>
    </source>
</reference>
<dbReference type="Gramene" id="RZC71268">
    <property type="protein sequence ID" value="RZC71268"/>
    <property type="gene ID" value="C5167_034463"/>
</dbReference>
<accession>A0A4Y7KGT8</accession>
<sequence length="81" mass="9078">MAMLLSRLFESREAGTIIFWGAQAQQLHGVDGKKGGGGHQANLTPWKERPCKWRHQVKKNSKIYTSVVIILQSKANPYGLD</sequence>
<name>A0A4Y7KGT8_PAPSO</name>
<protein>
    <submittedName>
        <fullName evidence="1">Uncharacterized protein</fullName>
    </submittedName>
</protein>
<proteinExistence type="predicted"/>
<keyword evidence="2" id="KW-1185">Reference proteome</keyword>